<evidence type="ECO:0000256" key="7">
    <source>
        <dbReference type="ARBA" id="ARBA00023136"/>
    </source>
</evidence>
<reference evidence="9 10" key="1">
    <citation type="submission" date="2024-10" db="EMBL/GenBank/DDBJ databases">
        <title>Updated reference genomes for cyclostephanoid diatoms.</title>
        <authorList>
            <person name="Roberts W.R."/>
            <person name="Alverson A.J."/>
        </authorList>
    </citation>
    <scope>NUCLEOTIDE SEQUENCE [LARGE SCALE GENOMIC DNA]</scope>
    <source>
        <strain evidence="9 10">AJA010-31</strain>
    </source>
</reference>
<evidence type="ECO:0000256" key="3">
    <source>
        <dbReference type="ARBA" id="ARBA00022676"/>
    </source>
</evidence>
<evidence type="ECO:0000256" key="8">
    <source>
        <dbReference type="SAM" id="MobiDB-lite"/>
    </source>
</evidence>
<evidence type="ECO:0000313" key="9">
    <source>
        <dbReference type="EMBL" id="KAL3785951.1"/>
    </source>
</evidence>
<dbReference type="AlphaFoldDB" id="A0ABD3PDU4"/>
<dbReference type="InterPro" id="IPR008166">
    <property type="entry name" value="Glyco_transf_92"/>
</dbReference>
<dbReference type="Proteomes" id="UP001530400">
    <property type="component" value="Unassembled WGS sequence"/>
</dbReference>
<dbReference type="PANTHER" id="PTHR21461:SF69">
    <property type="entry name" value="GLYCOSYLTRANSFERASE FAMILY 92 PROTEIN"/>
    <property type="match status" value="1"/>
</dbReference>
<feature type="region of interest" description="Disordered" evidence="8">
    <location>
        <begin position="1"/>
        <end position="107"/>
    </location>
</feature>
<dbReference type="GO" id="GO:0016757">
    <property type="term" value="F:glycosyltransferase activity"/>
    <property type="evidence" value="ECO:0007669"/>
    <property type="project" value="UniProtKB-KW"/>
</dbReference>
<keyword evidence="6" id="KW-1133">Transmembrane helix</keyword>
<accession>A0ABD3PDU4</accession>
<keyword evidence="4" id="KW-0808">Transferase</keyword>
<evidence type="ECO:0000256" key="5">
    <source>
        <dbReference type="ARBA" id="ARBA00022692"/>
    </source>
</evidence>
<comment type="subcellular location">
    <subcellularLocation>
        <location evidence="1">Membrane</location>
        <topology evidence="1">Single-pass membrane protein</topology>
    </subcellularLocation>
</comment>
<keyword evidence="5" id="KW-0812">Transmembrane</keyword>
<evidence type="ECO:0000313" key="10">
    <source>
        <dbReference type="Proteomes" id="UP001530400"/>
    </source>
</evidence>
<evidence type="ECO:0000256" key="2">
    <source>
        <dbReference type="ARBA" id="ARBA00007647"/>
    </source>
</evidence>
<comment type="similarity">
    <text evidence="2">Belongs to the glycosyltransferase 92 family.</text>
</comment>
<evidence type="ECO:0000256" key="1">
    <source>
        <dbReference type="ARBA" id="ARBA00004167"/>
    </source>
</evidence>
<dbReference type="GO" id="GO:0016020">
    <property type="term" value="C:membrane"/>
    <property type="evidence" value="ECO:0007669"/>
    <property type="project" value="UniProtKB-SubCell"/>
</dbReference>
<gene>
    <name evidence="9" type="ORF">ACHAWO_001457</name>
</gene>
<sequence length="1026" mass="115284">MPKHEEQRPEAPSAPPPLPPPHDAQHPASYPHHHYMPPPHGYPPQQTWNYPPPPHNHPAYQAPPRPSGGRTKNDNKSSPQKSSPAVIHNAKSKKEQQQSEEELKVDPMKQDFHFYAAEHSPAILTECQRKLHSSNLPTDDTYLSNTLLNATLIYNWETAPPATRTKYLKLEEADRKRFMSEDEVASRHCATLTARKRSPKMNVVEKAEGVVEQARSFGLGEVVPQMVGVLAEDGDGKRKRETQYPQLILGAFIEPPLQIDDNGFLQLRTQSPENLTYASYPYKLGSNDSKINGACSQNGAQRTLPTFHPPGMDKHFEGNVFRKKPMFDKRWDLAFGLQKGSSAESNNTAKGGFCPVDADPYLPWIHDVFPSKDGAYVEFIISNKRRCNTDPKVFQSDLVSLEPQVALMQPIPVKRVNIDSNASVDAIASGPPPHTQNIVTADMTYTPPRYALATSLDDADEDGKLTRFICRFHTITAKEEGDQTKLEQVILGETLSYYPYNPEHANFLKSGSKPMLTPLEKGHDEQIWNSVYSIRCPTPNVGDGIRDLATIMTSGESITEPDGVPSIYVDLIPIRTLVRRNKEGFHLPGVTTTSDGSPMFDPMLVWGEGHLLPDVYASGRWINIPVCGSRTFEKRLAPEANQMTESVLTPTELDDTRYFANKTHFLVGCVWASRSFSTRGQTTLTDSSTSERLLEFLAYHLKIAGFDHIYVYDNSDTSIEDNLNATLAPVTDLFSRKLVSRIPWPHRICNNNRPAHSNPGERSSQYAAEASCRARYGPDTEWLISLDVDEYLIPVSKQWKDIKEWLRHVNAAEKDTKILSFYQTRALPNIDVMVPYSGPSTKSCTGSGANTEVQNAMCAMKDPNKTFVESYNCEPTKHPKPHSWAWRAKKQIYKPAFVWNHFVHYSLVTRLIDDKPTEISQRFQVQAPYERRVNELTEGFMLHTKTTSPEMTSNWQSKCARKGVKSKASCSVGIPSAEILGTHRSSPADDSSVRNSYEPNCYRHGRVMDLAQELEKLIQSLKTTGL</sequence>
<dbReference type="Pfam" id="PF01697">
    <property type="entry name" value="Glyco_transf_92"/>
    <property type="match status" value="1"/>
</dbReference>
<dbReference type="EMBL" id="JALLPJ020000671">
    <property type="protein sequence ID" value="KAL3785951.1"/>
    <property type="molecule type" value="Genomic_DNA"/>
</dbReference>
<comment type="caution">
    <text evidence="9">The sequence shown here is derived from an EMBL/GenBank/DDBJ whole genome shotgun (WGS) entry which is preliminary data.</text>
</comment>
<evidence type="ECO:0008006" key="11">
    <source>
        <dbReference type="Google" id="ProtNLM"/>
    </source>
</evidence>
<dbReference type="PANTHER" id="PTHR21461">
    <property type="entry name" value="GLYCOSYLTRANSFERASE FAMILY 92 PROTEIN"/>
    <property type="match status" value="1"/>
</dbReference>
<keyword evidence="10" id="KW-1185">Reference proteome</keyword>
<feature type="compositionally biased region" description="Pro residues" evidence="8">
    <location>
        <begin position="12"/>
        <end position="22"/>
    </location>
</feature>
<feature type="compositionally biased region" description="Basic and acidic residues" evidence="8">
    <location>
        <begin position="92"/>
        <end position="107"/>
    </location>
</feature>
<feature type="compositionally biased region" description="Pro residues" evidence="8">
    <location>
        <begin position="50"/>
        <end position="66"/>
    </location>
</feature>
<keyword evidence="3" id="KW-0328">Glycosyltransferase</keyword>
<proteinExistence type="inferred from homology"/>
<evidence type="ECO:0000256" key="4">
    <source>
        <dbReference type="ARBA" id="ARBA00022679"/>
    </source>
</evidence>
<evidence type="ECO:0000256" key="6">
    <source>
        <dbReference type="ARBA" id="ARBA00022989"/>
    </source>
</evidence>
<organism evidence="9 10">
    <name type="scientific">Cyclotella atomus</name>
    <dbReference type="NCBI Taxonomy" id="382360"/>
    <lineage>
        <taxon>Eukaryota</taxon>
        <taxon>Sar</taxon>
        <taxon>Stramenopiles</taxon>
        <taxon>Ochrophyta</taxon>
        <taxon>Bacillariophyta</taxon>
        <taxon>Coscinodiscophyceae</taxon>
        <taxon>Thalassiosirophycidae</taxon>
        <taxon>Stephanodiscales</taxon>
        <taxon>Stephanodiscaceae</taxon>
        <taxon>Cyclotella</taxon>
    </lineage>
</organism>
<name>A0ABD3PDU4_9STRA</name>
<protein>
    <recommendedName>
        <fullName evidence="11">Glycosyltransferase family 92 protein</fullName>
    </recommendedName>
</protein>
<keyword evidence="7" id="KW-0472">Membrane</keyword>